<comment type="caution">
    <text evidence="1">The sequence shown here is derived from an EMBL/GenBank/DDBJ whole genome shotgun (WGS) entry which is preliminary data.</text>
</comment>
<sequence>MLYNIFSGETLGETPKDFATIVDDNIEEDPHQGAKRFQRLMRDYEQSLYPDSGISRLSFIVKLFQMKCRNGWSNNSVDALLLFLKSIFPKENSCPTSFYDAQKVIRDLGLDYEKIDACVNDWILFRGQAYADLDDVQSVSNLDG</sequence>
<dbReference type="PANTHER" id="PTHR10775:SF177">
    <property type="entry name" value="TNP2, PARTIAL"/>
    <property type="match status" value="1"/>
</dbReference>
<keyword evidence="2" id="KW-1185">Reference proteome</keyword>
<reference evidence="1 2" key="1">
    <citation type="submission" date="2019-01" db="EMBL/GenBank/DDBJ databases">
        <title>Sequencing of cultivated peanut Arachis hypogaea provides insights into genome evolution and oil improvement.</title>
        <authorList>
            <person name="Chen X."/>
        </authorList>
    </citation>
    <scope>NUCLEOTIDE SEQUENCE [LARGE SCALE GENOMIC DNA]</scope>
    <source>
        <strain evidence="2">cv. Fuhuasheng</strain>
        <tissue evidence="1">Leaves</tissue>
    </source>
</reference>
<dbReference type="PANTHER" id="PTHR10775">
    <property type="entry name" value="OS08G0208400 PROTEIN"/>
    <property type="match status" value="1"/>
</dbReference>
<proteinExistence type="predicted"/>
<dbReference type="AlphaFoldDB" id="A0A445CRB0"/>
<name>A0A445CRB0_ARAHY</name>
<gene>
    <name evidence="1" type="ORF">Ahy_A06g028586</name>
</gene>
<accession>A0A445CRB0</accession>
<dbReference type="EMBL" id="SDMP01000006">
    <property type="protein sequence ID" value="RYR53458.1"/>
    <property type="molecule type" value="Genomic_DNA"/>
</dbReference>
<evidence type="ECO:0000313" key="1">
    <source>
        <dbReference type="EMBL" id="RYR53458.1"/>
    </source>
</evidence>
<evidence type="ECO:0000313" key="2">
    <source>
        <dbReference type="Proteomes" id="UP000289738"/>
    </source>
</evidence>
<protein>
    <submittedName>
        <fullName evidence="1">Uncharacterized protein</fullName>
    </submittedName>
</protein>
<organism evidence="1 2">
    <name type="scientific">Arachis hypogaea</name>
    <name type="common">Peanut</name>
    <dbReference type="NCBI Taxonomy" id="3818"/>
    <lineage>
        <taxon>Eukaryota</taxon>
        <taxon>Viridiplantae</taxon>
        <taxon>Streptophyta</taxon>
        <taxon>Embryophyta</taxon>
        <taxon>Tracheophyta</taxon>
        <taxon>Spermatophyta</taxon>
        <taxon>Magnoliopsida</taxon>
        <taxon>eudicotyledons</taxon>
        <taxon>Gunneridae</taxon>
        <taxon>Pentapetalae</taxon>
        <taxon>rosids</taxon>
        <taxon>fabids</taxon>
        <taxon>Fabales</taxon>
        <taxon>Fabaceae</taxon>
        <taxon>Papilionoideae</taxon>
        <taxon>50 kb inversion clade</taxon>
        <taxon>dalbergioids sensu lato</taxon>
        <taxon>Dalbergieae</taxon>
        <taxon>Pterocarpus clade</taxon>
        <taxon>Arachis</taxon>
    </lineage>
</organism>
<dbReference type="Proteomes" id="UP000289738">
    <property type="component" value="Chromosome A06"/>
</dbReference>